<evidence type="ECO:0000259" key="1">
    <source>
        <dbReference type="PROSITE" id="PS50943"/>
    </source>
</evidence>
<accession>A0A7W6KGC6</accession>
<dbReference type="InterPro" id="IPR022452">
    <property type="entry name" value="MqsA"/>
</dbReference>
<dbReference type="InterPro" id="IPR032758">
    <property type="entry name" value="MqsA/HigA-2"/>
</dbReference>
<dbReference type="InterPro" id="IPR010982">
    <property type="entry name" value="Lambda_DNA-bd_dom_sf"/>
</dbReference>
<dbReference type="InterPro" id="IPR001387">
    <property type="entry name" value="Cro/C1-type_HTH"/>
</dbReference>
<evidence type="ECO:0000313" key="3">
    <source>
        <dbReference type="Proteomes" id="UP000530571"/>
    </source>
</evidence>
<dbReference type="Gene3D" id="1.10.260.40">
    <property type="entry name" value="lambda repressor-like DNA-binding domains"/>
    <property type="match status" value="1"/>
</dbReference>
<gene>
    <name evidence="2" type="ORF">GGR30_000621</name>
</gene>
<dbReference type="NCBIfam" id="TIGR03831">
    <property type="entry name" value="YgiT_finger"/>
    <property type="match status" value="1"/>
</dbReference>
<proteinExistence type="predicted"/>
<name>A0A7W6KGC6_9HYPH</name>
<dbReference type="GO" id="GO:0003677">
    <property type="term" value="F:DNA binding"/>
    <property type="evidence" value="ECO:0007669"/>
    <property type="project" value="InterPro"/>
</dbReference>
<evidence type="ECO:0000313" key="2">
    <source>
        <dbReference type="EMBL" id="MBB4120726.1"/>
    </source>
</evidence>
<comment type="caution">
    <text evidence="2">The sequence shown here is derived from an EMBL/GenBank/DDBJ whole genome shotgun (WGS) entry which is preliminary data.</text>
</comment>
<dbReference type="NCBIfam" id="TIGR03830">
    <property type="entry name" value="CxxCG_CxxCG_HTH"/>
    <property type="match status" value="1"/>
</dbReference>
<reference evidence="2 3" key="1">
    <citation type="submission" date="2020-08" db="EMBL/GenBank/DDBJ databases">
        <title>Genomic Encyclopedia of Type Strains, Phase IV (KMG-IV): sequencing the most valuable type-strain genomes for metagenomic binning, comparative biology and taxonomic classification.</title>
        <authorList>
            <person name="Goeker M."/>
        </authorList>
    </citation>
    <scope>NUCLEOTIDE SEQUENCE [LARGE SCALE GENOMIC DNA]</scope>
    <source>
        <strain evidence="2 3">DSM 28101</strain>
    </source>
</reference>
<feature type="domain" description="HTH cro/C1-type" evidence="1">
    <location>
        <begin position="73"/>
        <end position="105"/>
    </location>
</feature>
<dbReference type="EMBL" id="JACIDZ010000001">
    <property type="protein sequence ID" value="MBB4120726.1"/>
    <property type="molecule type" value="Genomic_DNA"/>
</dbReference>
<dbReference type="SUPFAM" id="SSF47413">
    <property type="entry name" value="lambda repressor-like DNA-binding domains"/>
    <property type="match status" value="1"/>
</dbReference>
<dbReference type="AlphaFoldDB" id="A0A7W6KGC6"/>
<dbReference type="CDD" id="cd00093">
    <property type="entry name" value="HTH_XRE"/>
    <property type="match status" value="1"/>
</dbReference>
<dbReference type="Proteomes" id="UP000530571">
    <property type="component" value="Unassembled WGS sequence"/>
</dbReference>
<protein>
    <submittedName>
        <fullName evidence="2">Putative zinc finger/helix-turn-helix YgiT family protein</fullName>
    </submittedName>
</protein>
<organism evidence="2 3">
    <name type="scientific">Martelella radicis</name>
    <dbReference type="NCBI Taxonomy" id="1397476"/>
    <lineage>
        <taxon>Bacteria</taxon>
        <taxon>Pseudomonadati</taxon>
        <taxon>Pseudomonadota</taxon>
        <taxon>Alphaproteobacteria</taxon>
        <taxon>Hyphomicrobiales</taxon>
        <taxon>Aurantimonadaceae</taxon>
        <taxon>Martelella</taxon>
    </lineage>
</organism>
<dbReference type="PROSITE" id="PS50943">
    <property type="entry name" value="HTH_CROC1"/>
    <property type="match status" value="1"/>
</dbReference>
<keyword evidence="3" id="KW-1185">Reference proteome</keyword>
<sequence>MQRCEICEANAVTVREHEEKFVYGSGDDQVLLSAIVPVYECSECGEMYTDHEAEELRHEAVCKHLGRLTPRQVKAIRESYNLSQEKFADVSGFGVASIKRWELGNQIQGESANNLLLLLRAPRNLRLVQEANRKGSFQPKFRTKIADTTRQQSLKFKLRRPAPLENAA</sequence>
<dbReference type="Pfam" id="PF15731">
    <property type="entry name" value="MqsA_antitoxin"/>
    <property type="match status" value="1"/>
</dbReference>
<dbReference type="InterPro" id="IPR022453">
    <property type="entry name" value="Znf_MqsA-type"/>
</dbReference>